<proteinExistence type="predicted"/>
<dbReference type="EMBL" id="CAACYE010000005">
    <property type="protein sequence ID" value="VFA83283.1"/>
    <property type="molecule type" value="Genomic_DNA"/>
</dbReference>
<name>A0A449GC74_NOCFR</name>
<accession>A0A449GC74</accession>
<dbReference type="GeneID" id="61133092"/>
<sequence length="198" mass="21686">MAVNDTTEQNYVLPCGRDIEQVWERLDMVRAGFGDEHDMTCEYCRGARESLLALRAATAELIEEPTAPPPDLVTRIMSAVRAEARRGRTLRLATDQPGAVEVSEQAVAAVLRYAADTVPGVRARHCAVRELGAEPDGTHRVTVELSIAVRFPATEVGRVLPAVRERVRTALTARTGLVAERIDVVVADVFDESPREGR</sequence>
<protein>
    <submittedName>
        <fullName evidence="1">Protein of uncharacterized function (DUF322)</fullName>
    </submittedName>
</protein>
<organism evidence="1">
    <name type="scientific">Nocardia farcinica</name>
    <dbReference type="NCBI Taxonomy" id="37329"/>
    <lineage>
        <taxon>Bacteria</taxon>
        <taxon>Bacillati</taxon>
        <taxon>Actinomycetota</taxon>
        <taxon>Actinomycetes</taxon>
        <taxon>Mycobacteriales</taxon>
        <taxon>Nocardiaceae</taxon>
        <taxon>Nocardia</taxon>
    </lineage>
</organism>
<dbReference type="AlphaFoldDB" id="A0A449GC74"/>
<dbReference type="RefSeq" id="WP_041560079.1">
    <property type="nucleotide sequence ID" value="NZ_JADLPC010000073.1"/>
</dbReference>
<evidence type="ECO:0000313" key="1">
    <source>
        <dbReference type="EMBL" id="VFA83283.1"/>
    </source>
</evidence>
<reference evidence="1" key="1">
    <citation type="submission" date="2019-02" db="EMBL/GenBank/DDBJ databases">
        <authorList>
            <consortium name="Pathogen Informatics"/>
        </authorList>
    </citation>
    <scope>NUCLEOTIDE SEQUENCE</scope>
    <source>
        <strain evidence="1">3012STDY6733949</strain>
    </source>
</reference>
<gene>
    <name evidence="1" type="ORF">NCTC1935_01105</name>
</gene>